<dbReference type="EMBL" id="JBHGVX010000010">
    <property type="protein sequence ID" value="KAL1792215.1"/>
    <property type="molecule type" value="Genomic_DNA"/>
</dbReference>
<dbReference type="RefSeq" id="XP_069302799.1">
    <property type="nucleotide sequence ID" value="XM_069456139.1"/>
</dbReference>
<evidence type="ECO:0000313" key="2">
    <source>
        <dbReference type="EMBL" id="KAL1792215.1"/>
    </source>
</evidence>
<comment type="caution">
    <text evidence="2">The sequence shown here is derived from an EMBL/GenBank/DDBJ whole genome shotgun (WGS) entry which is preliminary data.</text>
</comment>
<feature type="signal peptide" evidence="1">
    <location>
        <begin position="1"/>
        <end position="21"/>
    </location>
</feature>
<dbReference type="Proteomes" id="UP001578633">
    <property type="component" value="Chromosome 10"/>
</dbReference>
<evidence type="ECO:0000313" key="3">
    <source>
        <dbReference type="Proteomes" id="UP001578633"/>
    </source>
</evidence>
<reference evidence="2 3" key="1">
    <citation type="submission" date="2024-09" db="EMBL/GenBank/DDBJ databases">
        <title>T2T genomes of carrot and Alternaria dauci and their utility for understanding host-pathogen interaction during carrot leaf blight disease.</title>
        <authorList>
            <person name="Liu W."/>
            <person name="Xu S."/>
            <person name="Ou C."/>
            <person name="Liu X."/>
            <person name="Zhuang F."/>
            <person name="Deng X.W."/>
        </authorList>
    </citation>
    <scope>NUCLEOTIDE SEQUENCE [LARGE SCALE GENOMIC DNA]</scope>
    <source>
        <strain evidence="2 3">A2016</strain>
    </source>
</reference>
<dbReference type="GeneID" id="96090288"/>
<sequence>MYFSKLAVFAVATMTTTTVLADNCFAGYAYCSGNLLSQGDYASTIYQTLSSAGQPTDANAQAKALFNCVNNGAIQFIRLCEGNCVNEPFGSQVSDHC</sequence>
<keyword evidence="1" id="KW-0732">Signal</keyword>
<proteinExistence type="predicted"/>
<feature type="chain" id="PRO_5045715679" evidence="1">
    <location>
        <begin position="22"/>
        <end position="97"/>
    </location>
</feature>
<protein>
    <submittedName>
        <fullName evidence="2">Uncharacterized protein</fullName>
    </submittedName>
</protein>
<name>A0ABR3U8D2_9PLEO</name>
<keyword evidence="3" id="KW-1185">Reference proteome</keyword>
<evidence type="ECO:0000256" key="1">
    <source>
        <dbReference type="SAM" id="SignalP"/>
    </source>
</evidence>
<accession>A0ABR3U8D2</accession>
<gene>
    <name evidence="2" type="ORF">ACET3X_009966</name>
</gene>
<organism evidence="2 3">
    <name type="scientific">Alternaria dauci</name>
    <dbReference type="NCBI Taxonomy" id="48095"/>
    <lineage>
        <taxon>Eukaryota</taxon>
        <taxon>Fungi</taxon>
        <taxon>Dikarya</taxon>
        <taxon>Ascomycota</taxon>
        <taxon>Pezizomycotina</taxon>
        <taxon>Dothideomycetes</taxon>
        <taxon>Pleosporomycetidae</taxon>
        <taxon>Pleosporales</taxon>
        <taxon>Pleosporineae</taxon>
        <taxon>Pleosporaceae</taxon>
        <taxon>Alternaria</taxon>
        <taxon>Alternaria sect. Porri</taxon>
    </lineage>
</organism>